<dbReference type="Proteomes" id="UP000054538">
    <property type="component" value="Unassembled WGS sequence"/>
</dbReference>
<feature type="region of interest" description="Disordered" evidence="1">
    <location>
        <begin position="97"/>
        <end position="127"/>
    </location>
</feature>
<feature type="region of interest" description="Disordered" evidence="1">
    <location>
        <begin position="1"/>
        <end position="81"/>
    </location>
</feature>
<feature type="compositionally biased region" description="Polar residues" evidence="1">
    <location>
        <begin position="54"/>
        <end position="69"/>
    </location>
</feature>
<keyword evidence="3" id="KW-1185">Reference proteome</keyword>
<evidence type="ECO:0000313" key="2">
    <source>
        <dbReference type="EMBL" id="KIK77532.1"/>
    </source>
</evidence>
<dbReference type="AlphaFoldDB" id="A0A0D0C317"/>
<gene>
    <name evidence="2" type="ORF">PAXRUDRAFT_17435</name>
</gene>
<accession>A0A0D0C317</accession>
<reference evidence="2 3" key="1">
    <citation type="submission" date="2014-04" db="EMBL/GenBank/DDBJ databases">
        <authorList>
            <consortium name="DOE Joint Genome Institute"/>
            <person name="Kuo A."/>
            <person name="Kohler A."/>
            <person name="Jargeat P."/>
            <person name="Nagy L.G."/>
            <person name="Floudas D."/>
            <person name="Copeland A."/>
            <person name="Barry K.W."/>
            <person name="Cichocki N."/>
            <person name="Veneault-Fourrey C."/>
            <person name="LaButti K."/>
            <person name="Lindquist E.A."/>
            <person name="Lipzen A."/>
            <person name="Lundell T."/>
            <person name="Morin E."/>
            <person name="Murat C."/>
            <person name="Sun H."/>
            <person name="Tunlid A."/>
            <person name="Henrissat B."/>
            <person name="Grigoriev I.V."/>
            <person name="Hibbett D.S."/>
            <person name="Martin F."/>
            <person name="Nordberg H.P."/>
            <person name="Cantor M.N."/>
            <person name="Hua S.X."/>
        </authorList>
    </citation>
    <scope>NUCLEOTIDE SEQUENCE [LARGE SCALE GENOMIC DNA]</scope>
    <source>
        <strain evidence="2 3">Ve08.2h10</strain>
    </source>
</reference>
<evidence type="ECO:0000256" key="1">
    <source>
        <dbReference type="SAM" id="MobiDB-lite"/>
    </source>
</evidence>
<dbReference type="InParanoid" id="A0A0D0C317"/>
<dbReference type="HOGENOM" id="CLU_063793_1_2_1"/>
<evidence type="ECO:0000313" key="3">
    <source>
        <dbReference type="Proteomes" id="UP000054538"/>
    </source>
</evidence>
<organism evidence="2 3">
    <name type="scientific">Paxillus rubicundulus Ve08.2h10</name>
    <dbReference type="NCBI Taxonomy" id="930991"/>
    <lineage>
        <taxon>Eukaryota</taxon>
        <taxon>Fungi</taxon>
        <taxon>Dikarya</taxon>
        <taxon>Basidiomycota</taxon>
        <taxon>Agaricomycotina</taxon>
        <taxon>Agaricomycetes</taxon>
        <taxon>Agaricomycetidae</taxon>
        <taxon>Boletales</taxon>
        <taxon>Paxilineae</taxon>
        <taxon>Paxillaceae</taxon>
        <taxon>Paxillus</taxon>
    </lineage>
</organism>
<dbReference type="EMBL" id="KN826943">
    <property type="protein sequence ID" value="KIK77532.1"/>
    <property type="molecule type" value="Genomic_DNA"/>
</dbReference>
<feature type="compositionally biased region" description="Acidic residues" evidence="1">
    <location>
        <begin position="43"/>
        <end position="53"/>
    </location>
</feature>
<name>A0A0D0C317_9AGAM</name>
<reference evidence="3" key="2">
    <citation type="submission" date="2015-01" db="EMBL/GenBank/DDBJ databases">
        <title>Evolutionary Origins and Diversification of the Mycorrhizal Mutualists.</title>
        <authorList>
            <consortium name="DOE Joint Genome Institute"/>
            <consortium name="Mycorrhizal Genomics Consortium"/>
            <person name="Kohler A."/>
            <person name="Kuo A."/>
            <person name="Nagy L.G."/>
            <person name="Floudas D."/>
            <person name="Copeland A."/>
            <person name="Barry K.W."/>
            <person name="Cichocki N."/>
            <person name="Veneault-Fourrey C."/>
            <person name="LaButti K."/>
            <person name="Lindquist E.A."/>
            <person name="Lipzen A."/>
            <person name="Lundell T."/>
            <person name="Morin E."/>
            <person name="Murat C."/>
            <person name="Riley R."/>
            <person name="Ohm R."/>
            <person name="Sun H."/>
            <person name="Tunlid A."/>
            <person name="Henrissat B."/>
            <person name="Grigoriev I.V."/>
            <person name="Hibbett D.S."/>
            <person name="Martin F."/>
        </authorList>
    </citation>
    <scope>NUCLEOTIDE SEQUENCE [LARGE SCALE GENOMIC DNA]</scope>
    <source>
        <strain evidence="3">Ve08.2h10</strain>
    </source>
</reference>
<protein>
    <submittedName>
        <fullName evidence="2">Uncharacterized protein</fullName>
    </submittedName>
</protein>
<sequence length="127" mass="13030">MGATAFHAGNPPAATNTALTHDNEDSLAVCHPSLNGISHSNNDDNDDKGDDEATQSPFATTATAQTPGQMGTPGVCKQTSAQAMSEVVEAICLMAESSGGGSTMPQRLKSAIHRMGNDGDLSDEDII</sequence>
<proteinExistence type="predicted"/>